<dbReference type="Proteomes" id="UP000250163">
    <property type="component" value="Chromosome MORIYA"/>
</dbReference>
<evidence type="ECO:0000313" key="2">
    <source>
        <dbReference type="Proteomes" id="UP000250163"/>
    </source>
</evidence>
<keyword evidence="2" id="KW-1185">Reference proteome</keyword>
<reference evidence="2" key="1">
    <citation type="submission" date="2018-05" db="EMBL/GenBank/DDBJ databases">
        <authorList>
            <person name="Cea G.-C."/>
            <person name="William W."/>
        </authorList>
    </citation>
    <scope>NUCLEOTIDE SEQUENCE [LARGE SCALE GENOMIC DNA]</scope>
    <source>
        <strain evidence="2">DB21MT 5</strain>
    </source>
</reference>
<accession>A0A330LP93</accession>
<name>A0A330LP93_9GAMM</name>
<dbReference type="EMBL" id="LS483250">
    <property type="protein sequence ID" value="SQD78513.1"/>
    <property type="molecule type" value="Genomic_DNA"/>
</dbReference>
<organism evidence="1 2">
    <name type="scientific">Moritella yayanosii</name>
    <dbReference type="NCBI Taxonomy" id="69539"/>
    <lineage>
        <taxon>Bacteria</taxon>
        <taxon>Pseudomonadati</taxon>
        <taxon>Pseudomonadota</taxon>
        <taxon>Gammaproteobacteria</taxon>
        <taxon>Alteromonadales</taxon>
        <taxon>Moritellaceae</taxon>
        <taxon>Moritella</taxon>
    </lineage>
</organism>
<protein>
    <submittedName>
        <fullName evidence="1">Uncharacterized protein</fullName>
    </submittedName>
</protein>
<dbReference type="KEGG" id="mya:MORIYA_2035"/>
<gene>
    <name evidence="1" type="ORF">MORIYA_2035</name>
</gene>
<evidence type="ECO:0000313" key="1">
    <source>
        <dbReference type="EMBL" id="SQD78513.1"/>
    </source>
</evidence>
<sequence length="68" mass="7633">MLLVFRRYHSDLLCATNIAVPSMPWSLIKTPKLQKLLVSHGHLMHKATLVPALSNLAPNKSDKDVIKM</sequence>
<dbReference type="AlphaFoldDB" id="A0A330LP93"/>
<proteinExistence type="predicted"/>